<dbReference type="OMA" id="RYHIQVH"/>
<reference evidence="2" key="3">
    <citation type="submission" date="2025-09" db="UniProtKB">
        <authorList>
            <consortium name="Ensembl"/>
        </authorList>
    </citation>
    <scope>IDENTIFICATION</scope>
</reference>
<dbReference type="GeneTree" id="ENSGT01150000289983"/>
<keyword evidence="3" id="KW-1185">Reference proteome</keyword>
<sequence>MLQRGLARWKRSHIKENLADEAQLPLIVLLLDTLSDLRTQLVARAGAPGSAPSTTTRRLNDHPTVRLRLQDGHDP</sequence>
<organism evidence="2 3">
    <name type="scientific">Rhinopithecus bieti</name>
    <name type="common">Black snub-nosed monkey</name>
    <name type="synonym">Pygathrix bieti</name>
    <dbReference type="NCBI Taxonomy" id="61621"/>
    <lineage>
        <taxon>Eukaryota</taxon>
        <taxon>Metazoa</taxon>
        <taxon>Chordata</taxon>
        <taxon>Craniata</taxon>
        <taxon>Vertebrata</taxon>
        <taxon>Euteleostomi</taxon>
        <taxon>Mammalia</taxon>
        <taxon>Eutheria</taxon>
        <taxon>Euarchontoglires</taxon>
        <taxon>Primates</taxon>
        <taxon>Haplorrhini</taxon>
        <taxon>Catarrhini</taxon>
        <taxon>Cercopithecidae</taxon>
        <taxon>Colobinae</taxon>
        <taxon>Rhinopithecus</taxon>
    </lineage>
</organism>
<dbReference type="Proteomes" id="UP000233180">
    <property type="component" value="Unassembled WGS sequence"/>
</dbReference>
<protein>
    <submittedName>
        <fullName evidence="2">TINCR ubiquitin domain containing</fullName>
    </submittedName>
</protein>
<proteinExistence type="predicted"/>
<dbReference type="Ensembl" id="ENSRBIT00000051147.1">
    <property type="protein sequence ID" value="ENSRBIP00000027219.1"/>
    <property type="gene ID" value="ENSRBIG00000037473.1"/>
</dbReference>
<evidence type="ECO:0000313" key="3">
    <source>
        <dbReference type="Proteomes" id="UP000233180"/>
    </source>
</evidence>
<gene>
    <name evidence="2" type="primary">TINCR</name>
</gene>
<evidence type="ECO:0000313" key="2">
    <source>
        <dbReference type="Ensembl" id="ENSRBIP00000027219.1"/>
    </source>
</evidence>
<name>A0A2K6LUN1_RHIBE</name>
<dbReference type="AlphaFoldDB" id="A0A2K6LUN1"/>
<feature type="region of interest" description="Disordered" evidence="1">
    <location>
        <begin position="45"/>
        <end position="75"/>
    </location>
</feature>
<feature type="compositionally biased region" description="Basic and acidic residues" evidence="1">
    <location>
        <begin position="58"/>
        <end position="75"/>
    </location>
</feature>
<evidence type="ECO:0000256" key="1">
    <source>
        <dbReference type="SAM" id="MobiDB-lite"/>
    </source>
</evidence>
<reference evidence="2 3" key="1">
    <citation type="submission" date="2016-06" db="EMBL/GenBank/DDBJ databases">
        <title>Genome of Rhinopithecus bieti.</title>
        <authorList>
            <person name="Wu"/>
            <person name="C.-I. and Zhang"/>
            <person name="Y."/>
        </authorList>
    </citation>
    <scope>NUCLEOTIDE SEQUENCE</scope>
</reference>
<reference evidence="2" key="2">
    <citation type="submission" date="2025-08" db="UniProtKB">
        <authorList>
            <consortium name="Ensembl"/>
        </authorList>
    </citation>
    <scope>IDENTIFICATION</scope>
</reference>
<accession>A0A2K6LUN1</accession>